<proteinExistence type="predicted"/>
<comment type="caution">
    <text evidence="2">The sequence shown here is derived from an EMBL/GenBank/DDBJ whole genome shotgun (WGS) entry which is preliminary data.</text>
</comment>
<sequence length="216" mass="24067">MSKYSKGAIELLVLIILALVTVGGIGYYAYKNGQIRSTPSFSPTPTLNSTVNQAPDGDLANWKTYRNEKYGFELRYPPDWLVKEHYGLEASYKVYKDSKSASGIIFGKEANKVYKNVDSSDLVSLFSIVIIETPYNQISLNDAIDKYRGCLEVTSQGGDEYLIYGNEARIFWDTSCGQAGGESYIFLVHKNIVYDISPAPGDPTIDQILSTFQFTD</sequence>
<dbReference type="Proteomes" id="UP000178419">
    <property type="component" value="Unassembled WGS sequence"/>
</dbReference>
<name>A0A1F7Y1S5_9BACT</name>
<evidence type="ECO:0000256" key="1">
    <source>
        <dbReference type="SAM" id="Phobius"/>
    </source>
</evidence>
<keyword evidence="1" id="KW-0812">Transmembrane</keyword>
<feature type="transmembrane region" description="Helical" evidence="1">
    <location>
        <begin position="12"/>
        <end position="30"/>
    </location>
</feature>
<gene>
    <name evidence="2" type="ORF">A2714_02930</name>
</gene>
<evidence type="ECO:0000313" key="2">
    <source>
        <dbReference type="EMBL" id="OGM20628.1"/>
    </source>
</evidence>
<protein>
    <recommendedName>
        <fullName evidence="4">PsbP C-terminal domain-containing protein</fullName>
    </recommendedName>
</protein>
<dbReference type="EMBL" id="MGGE01000037">
    <property type="protein sequence ID" value="OGM20628.1"/>
    <property type="molecule type" value="Genomic_DNA"/>
</dbReference>
<organism evidence="2 3">
    <name type="scientific">Candidatus Woesebacteria bacterium RIFCSPHIGHO2_01_FULL_38_9</name>
    <dbReference type="NCBI Taxonomy" id="1802492"/>
    <lineage>
        <taxon>Bacteria</taxon>
        <taxon>Candidatus Woeseibacteriota</taxon>
    </lineage>
</organism>
<evidence type="ECO:0008006" key="4">
    <source>
        <dbReference type="Google" id="ProtNLM"/>
    </source>
</evidence>
<keyword evidence="1" id="KW-0472">Membrane</keyword>
<keyword evidence="1" id="KW-1133">Transmembrane helix</keyword>
<accession>A0A1F7Y1S5</accession>
<reference evidence="2 3" key="1">
    <citation type="journal article" date="2016" name="Nat. Commun.">
        <title>Thousands of microbial genomes shed light on interconnected biogeochemical processes in an aquifer system.</title>
        <authorList>
            <person name="Anantharaman K."/>
            <person name="Brown C.T."/>
            <person name="Hug L.A."/>
            <person name="Sharon I."/>
            <person name="Castelle C.J."/>
            <person name="Probst A.J."/>
            <person name="Thomas B.C."/>
            <person name="Singh A."/>
            <person name="Wilkins M.J."/>
            <person name="Karaoz U."/>
            <person name="Brodie E.L."/>
            <person name="Williams K.H."/>
            <person name="Hubbard S.S."/>
            <person name="Banfield J.F."/>
        </authorList>
    </citation>
    <scope>NUCLEOTIDE SEQUENCE [LARGE SCALE GENOMIC DNA]</scope>
</reference>
<dbReference type="AlphaFoldDB" id="A0A1F7Y1S5"/>
<evidence type="ECO:0000313" key="3">
    <source>
        <dbReference type="Proteomes" id="UP000178419"/>
    </source>
</evidence>